<proteinExistence type="predicted"/>
<evidence type="ECO:0000313" key="2">
    <source>
        <dbReference type="EMBL" id="MQS12934.1"/>
    </source>
</evidence>
<evidence type="ECO:0000256" key="1">
    <source>
        <dbReference type="SAM" id="SignalP"/>
    </source>
</evidence>
<comment type="caution">
    <text evidence="2">The sequence shown here is derived from an EMBL/GenBank/DDBJ whole genome shotgun (WGS) entry which is preliminary data.</text>
</comment>
<feature type="chain" id="PRO_5038992388" description="Lipoprotein" evidence="1">
    <location>
        <begin position="23"/>
        <end position="263"/>
    </location>
</feature>
<dbReference type="Gene3D" id="2.50.20.20">
    <property type="match status" value="1"/>
</dbReference>
<evidence type="ECO:0008006" key="4">
    <source>
        <dbReference type="Google" id="ProtNLM"/>
    </source>
</evidence>
<name>A0A6N7KSF8_9ACTN</name>
<dbReference type="OrthoDB" id="4350224at2"/>
<sequence length="263" mass="27229">MLSKRLAGSAAICLLLAGGATACGDNKDTGNDTAAASSAAATKLDTDKLSAQDIQKQTKDALASATSVKLKGTVAADDGAMEFDLAMDTKKQCTGTVTNPAVGKVEIISDGKTSYLKPEAKFWTAIFGPEAGAKATELFKGRYLTGFDSDPKMQSLASACDLAALTKNFVEGGANSKLEKGSAGDVNGVKTFGIKATNDKGGQSVIHVATEGKPYPMRIEKTSAKSGTGKVDLTDYDKPITVQAPPADNTIDFAKFKDQIKTA</sequence>
<evidence type="ECO:0000313" key="3">
    <source>
        <dbReference type="Proteomes" id="UP000450000"/>
    </source>
</evidence>
<accession>A0A6N7KSF8</accession>
<protein>
    <recommendedName>
        <fullName evidence="4">Lipoprotein</fullName>
    </recommendedName>
</protein>
<dbReference type="RefSeq" id="WP_153461172.1">
    <property type="nucleotide sequence ID" value="NZ_WBOF01000001.1"/>
</dbReference>
<organism evidence="2 3">
    <name type="scientific">Streptomyces kaniharaensis</name>
    <dbReference type="NCBI Taxonomy" id="212423"/>
    <lineage>
        <taxon>Bacteria</taxon>
        <taxon>Bacillati</taxon>
        <taxon>Actinomycetota</taxon>
        <taxon>Actinomycetes</taxon>
        <taxon>Kitasatosporales</taxon>
        <taxon>Streptomycetaceae</taxon>
        <taxon>Streptomyces</taxon>
    </lineage>
</organism>
<dbReference type="PROSITE" id="PS51257">
    <property type="entry name" value="PROKAR_LIPOPROTEIN"/>
    <property type="match status" value="1"/>
</dbReference>
<gene>
    <name evidence="2" type="ORF">F7Q99_11675</name>
</gene>
<keyword evidence="1" id="KW-0732">Signal</keyword>
<keyword evidence="3" id="KW-1185">Reference proteome</keyword>
<dbReference type="AlphaFoldDB" id="A0A6N7KSF8"/>
<dbReference type="Proteomes" id="UP000450000">
    <property type="component" value="Unassembled WGS sequence"/>
</dbReference>
<reference evidence="2 3" key="1">
    <citation type="submission" date="2019-09" db="EMBL/GenBank/DDBJ databases">
        <title>Genome Sequences of Streptomyces kaniharaensis ATCC 21070.</title>
        <authorList>
            <person name="Zhu W."/>
            <person name="De Crecy-Lagard V."/>
            <person name="Richards N.G."/>
        </authorList>
    </citation>
    <scope>NUCLEOTIDE SEQUENCE [LARGE SCALE GENOMIC DNA]</scope>
    <source>
        <strain evidence="2 3">SF-557</strain>
    </source>
</reference>
<dbReference type="EMBL" id="WBOF01000001">
    <property type="protein sequence ID" value="MQS12934.1"/>
    <property type="molecule type" value="Genomic_DNA"/>
</dbReference>
<feature type="signal peptide" evidence="1">
    <location>
        <begin position="1"/>
        <end position="22"/>
    </location>
</feature>